<evidence type="ECO:0000313" key="7">
    <source>
        <dbReference type="Proteomes" id="UP000253383"/>
    </source>
</evidence>
<feature type="repeat" description="TPR" evidence="3">
    <location>
        <begin position="581"/>
        <end position="614"/>
    </location>
</feature>
<feature type="transmembrane region" description="Helical" evidence="5">
    <location>
        <begin position="435"/>
        <end position="454"/>
    </location>
</feature>
<keyword evidence="5" id="KW-0472">Membrane</keyword>
<dbReference type="InterPro" id="IPR011990">
    <property type="entry name" value="TPR-like_helical_dom_sf"/>
</dbReference>
<dbReference type="InterPro" id="IPR052346">
    <property type="entry name" value="O-mannosyl-transferase_TMTC"/>
</dbReference>
<dbReference type="AlphaFoldDB" id="A0A368JGA3"/>
<feature type="transmembrane region" description="Helical" evidence="5">
    <location>
        <begin position="378"/>
        <end position="404"/>
    </location>
</feature>
<organism evidence="6 7">
    <name type="scientific">Larkinella punicea</name>
    <dbReference type="NCBI Taxonomy" id="2315727"/>
    <lineage>
        <taxon>Bacteria</taxon>
        <taxon>Pseudomonadati</taxon>
        <taxon>Bacteroidota</taxon>
        <taxon>Cytophagia</taxon>
        <taxon>Cytophagales</taxon>
        <taxon>Spirosomataceae</taxon>
        <taxon>Larkinella</taxon>
    </lineage>
</organism>
<feature type="transmembrane region" description="Helical" evidence="5">
    <location>
        <begin position="58"/>
        <end position="80"/>
    </location>
</feature>
<evidence type="ECO:0000256" key="5">
    <source>
        <dbReference type="SAM" id="Phobius"/>
    </source>
</evidence>
<comment type="caution">
    <text evidence="6">The sequence shown here is derived from an EMBL/GenBank/DDBJ whole genome shotgun (WGS) entry which is preliminary data.</text>
</comment>
<dbReference type="InterPro" id="IPR019734">
    <property type="entry name" value="TPR_rpt"/>
</dbReference>
<evidence type="ECO:0000256" key="1">
    <source>
        <dbReference type="ARBA" id="ARBA00022737"/>
    </source>
</evidence>
<feature type="compositionally biased region" description="Polar residues" evidence="4">
    <location>
        <begin position="21"/>
        <end position="36"/>
    </location>
</feature>
<feature type="transmembrane region" description="Helical" evidence="5">
    <location>
        <begin position="308"/>
        <end position="329"/>
    </location>
</feature>
<feature type="repeat" description="TPR" evidence="3">
    <location>
        <begin position="546"/>
        <end position="579"/>
    </location>
</feature>
<sequence>MVYLLRHFIRTLHPAMAKNKPNGQRTNPSRPQTIPASSPVKPTQPAPPALAKKGLQTYLWLPLLLAVFIAYAFGFSNGFVDWDDSEYVFGNPYVLEPTADHVRTLLKSVVALNYHPLTMLSLAANSAFFGPEATSFIVTNTAFHLLNTLLIFGFAYQLSRKNQWVALFVAAVWGLHPMHVESVIWVSERKDVLYTFFFLSACLTYLRYRTSGATIWLFLTFSLFVASCIAKAMAVVLPFVLLLIDYWKAGDQNLKKTFRPAILFEKVPFLLVAVFVGLLATNVQAGGDFHGWLLRIAEKKDAVGQEPFAARWLVYGSYGFLMYLIKLVAPFRLSAFYPYPENVRNIEPQHWLGPVAFLLVVGYAVWQLLTAKTERQRLVVFGIGFFLITIILVLQFMTVGAAIMADRYSYLSYFGLIFLIVYGLYLLTGESPSRFRLATIGLGVFTALCFYRTIQQVKVWKNTETLWLHALQFYPENDQMREGLGDYYGKNNRIDEAMQQFKAAVENGSNRYHCFEGLGNAYGLKNDFPKALEMYNQAIRMDSTKSDVYYNRGLTYNKTSRFQDALRDFNKALLLAPGKDSVVLTARGFTYLQLKSYKESLADYERYLRYKPNDPTALHNRGVDRFYLGDRAGALADIRRAVALKPDYEEAKNNLRQLEQAGQ</sequence>
<accession>A0A368JGA3</accession>
<evidence type="ECO:0000313" key="6">
    <source>
        <dbReference type="EMBL" id="RCR66698.1"/>
    </source>
</evidence>
<dbReference type="EMBL" id="QOWE01000025">
    <property type="protein sequence ID" value="RCR66698.1"/>
    <property type="molecule type" value="Genomic_DNA"/>
</dbReference>
<keyword evidence="2 3" id="KW-0802">TPR repeat</keyword>
<feature type="region of interest" description="Disordered" evidence="4">
    <location>
        <begin position="16"/>
        <end position="47"/>
    </location>
</feature>
<feature type="repeat" description="TPR" evidence="3">
    <location>
        <begin position="512"/>
        <end position="545"/>
    </location>
</feature>
<feature type="transmembrane region" description="Helical" evidence="5">
    <location>
        <begin position="192"/>
        <end position="208"/>
    </location>
</feature>
<feature type="transmembrane region" description="Helical" evidence="5">
    <location>
        <begin position="165"/>
        <end position="186"/>
    </location>
</feature>
<dbReference type="PANTHER" id="PTHR44227:SF3">
    <property type="entry name" value="PROTEIN O-MANNOSYL-TRANSFERASE TMTC4"/>
    <property type="match status" value="1"/>
</dbReference>
<feature type="transmembrane region" description="Helical" evidence="5">
    <location>
        <begin position="215"/>
        <end position="247"/>
    </location>
</feature>
<feature type="transmembrane region" description="Helical" evidence="5">
    <location>
        <begin position="136"/>
        <end position="158"/>
    </location>
</feature>
<name>A0A368JGA3_9BACT</name>
<reference evidence="6 7" key="1">
    <citation type="submission" date="2018-07" db="EMBL/GenBank/DDBJ databases">
        <title>Genome analysis of Larkinella rosea.</title>
        <authorList>
            <person name="Zhou Z."/>
            <person name="Wang G."/>
        </authorList>
    </citation>
    <scope>NUCLEOTIDE SEQUENCE [LARGE SCALE GENOMIC DNA]</scope>
    <source>
        <strain evidence="7">zzj9</strain>
    </source>
</reference>
<feature type="transmembrane region" description="Helical" evidence="5">
    <location>
        <begin position="410"/>
        <end position="428"/>
    </location>
</feature>
<dbReference type="OrthoDB" id="127293at2"/>
<dbReference type="Gene3D" id="1.25.40.10">
    <property type="entry name" value="Tetratricopeptide repeat domain"/>
    <property type="match status" value="2"/>
</dbReference>
<keyword evidence="1" id="KW-0677">Repeat</keyword>
<keyword evidence="5" id="KW-1133">Transmembrane helix</keyword>
<dbReference type="Pfam" id="PF13181">
    <property type="entry name" value="TPR_8"/>
    <property type="match status" value="1"/>
</dbReference>
<dbReference type="Proteomes" id="UP000253383">
    <property type="component" value="Unassembled WGS sequence"/>
</dbReference>
<evidence type="ECO:0000256" key="2">
    <source>
        <dbReference type="ARBA" id="ARBA00022803"/>
    </source>
</evidence>
<evidence type="ECO:0000256" key="4">
    <source>
        <dbReference type="SAM" id="MobiDB-lite"/>
    </source>
</evidence>
<dbReference type="PROSITE" id="PS50293">
    <property type="entry name" value="TPR_REGION"/>
    <property type="match status" value="1"/>
</dbReference>
<protein>
    <submittedName>
        <fullName evidence="6">Tetratricopeptide repeat protein</fullName>
    </submittedName>
</protein>
<dbReference type="SUPFAM" id="SSF81901">
    <property type="entry name" value="HCP-like"/>
    <property type="match status" value="1"/>
</dbReference>
<dbReference type="PROSITE" id="PS50005">
    <property type="entry name" value="TPR"/>
    <property type="match status" value="3"/>
</dbReference>
<dbReference type="SMART" id="SM00028">
    <property type="entry name" value="TPR"/>
    <property type="match status" value="5"/>
</dbReference>
<keyword evidence="7" id="KW-1185">Reference proteome</keyword>
<dbReference type="Pfam" id="PF13414">
    <property type="entry name" value="TPR_11"/>
    <property type="match status" value="1"/>
</dbReference>
<dbReference type="PANTHER" id="PTHR44227">
    <property type="match status" value="1"/>
</dbReference>
<proteinExistence type="predicted"/>
<feature type="transmembrane region" description="Helical" evidence="5">
    <location>
        <begin position="267"/>
        <end position="287"/>
    </location>
</feature>
<feature type="transmembrane region" description="Helical" evidence="5">
    <location>
        <begin position="349"/>
        <end position="366"/>
    </location>
</feature>
<keyword evidence="5" id="KW-0812">Transmembrane</keyword>
<gene>
    <name evidence="6" type="ORF">DUE52_25720</name>
</gene>
<evidence type="ECO:0000256" key="3">
    <source>
        <dbReference type="PROSITE-ProRule" id="PRU00339"/>
    </source>
</evidence>